<evidence type="ECO:0000256" key="7">
    <source>
        <dbReference type="SAM" id="Phobius"/>
    </source>
</evidence>
<feature type="compositionally biased region" description="Polar residues" evidence="6">
    <location>
        <begin position="671"/>
        <end position="686"/>
    </location>
</feature>
<reference evidence="8 10" key="1">
    <citation type="journal article" date="2008" name="Science">
        <title>The Physcomitrella genome reveals evolutionary insights into the conquest of land by plants.</title>
        <authorList>
            <person name="Rensing S."/>
            <person name="Lang D."/>
            <person name="Zimmer A."/>
            <person name="Terry A."/>
            <person name="Salamov A."/>
            <person name="Shapiro H."/>
            <person name="Nishiyama T."/>
            <person name="Perroud P.-F."/>
            <person name="Lindquist E."/>
            <person name="Kamisugi Y."/>
            <person name="Tanahashi T."/>
            <person name="Sakakibara K."/>
            <person name="Fujita T."/>
            <person name="Oishi K."/>
            <person name="Shin-I T."/>
            <person name="Kuroki Y."/>
            <person name="Toyoda A."/>
            <person name="Suzuki Y."/>
            <person name="Hashimoto A."/>
            <person name="Yamaguchi K."/>
            <person name="Sugano A."/>
            <person name="Kohara Y."/>
            <person name="Fujiyama A."/>
            <person name="Anterola A."/>
            <person name="Aoki S."/>
            <person name="Ashton N."/>
            <person name="Barbazuk W.B."/>
            <person name="Barker E."/>
            <person name="Bennetzen J."/>
            <person name="Bezanilla M."/>
            <person name="Blankenship R."/>
            <person name="Cho S.H."/>
            <person name="Dutcher S."/>
            <person name="Estelle M."/>
            <person name="Fawcett J.A."/>
            <person name="Gundlach H."/>
            <person name="Hanada K."/>
            <person name="Heyl A."/>
            <person name="Hicks K.A."/>
            <person name="Hugh J."/>
            <person name="Lohr M."/>
            <person name="Mayer K."/>
            <person name="Melkozernov A."/>
            <person name="Murata T."/>
            <person name="Nelson D."/>
            <person name="Pils B."/>
            <person name="Prigge M."/>
            <person name="Reiss B."/>
            <person name="Renner T."/>
            <person name="Rombauts S."/>
            <person name="Rushton P."/>
            <person name="Sanderfoot A."/>
            <person name="Schween G."/>
            <person name="Shiu S.-H."/>
            <person name="Stueber K."/>
            <person name="Theodoulou F.L."/>
            <person name="Tu H."/>
            <person name="Van de Peer Y."/>
            <person name="Verrier P.J."/>
            <person name="Waters E."/>
            <person name="Wood A."/>
            <person name="Yang L."/>
            <person name="Cove D."/>
            <person name="Cuming A."/>
            <person name="Hasebe M."/>
            <person name="Lucas S."/>
            <person name="Mishler D.B."/>
            <person name="Reski R."/>
            <person name="Grigoriev I."/>
            <person name="Quatrano R.S."/>
            <person name="Boore J.L."/>
        </authorList>
    </citation>
    <scope>NUCLEOTIDE SEQUENCE [LARGE SCALE GENOMIC DNA]</scope>
    <source>
        <strain evidence="9 10">cv. Gransden 2004</strain>
    </source>
</reference>
<feature type="transmembrane region" description="Helical" evidence="7">
    <location>
        <begin position="72"/>
        <end position="92"/>
    </location>
</feature>
<evidence type="ECO:0000313" key="10">
    <source>
        <dbReference type="Proteomes" id="UP000006727"/>
    </source>
</evidence>
<keyword evidence="4 7" id="KW-1133">Transmembrane helix</keyword>
<feature type="region of interest" description="Disordered" evidence="6">
    <location>
        <begin position="619"/>
        <end position="687"/>
    </location>
</feature>
<evidence type="ECO:0000256" key="4">
    <source>
        <dbReference type="ARBA" id="ARBA00022989"/>
    </source>
</evidence>
<keyword evidence="5 7" id="KW-0472">Membrane</keyword>
<feature type="transmembrane region" description="Helical" evidence="7">
    <location>
        <begin position="112"/>
        <end position="133"/>
    </location>
</feature>
<evidence type="ECO:0000256" key="3">
    <source>
        <dbReference type="ARBA" id="ARBA00022692"/>
    </source>
</evidence>
<feature type="transmembrane region" description="Helical" evidence="7">
    <location>
        <begin position="428"/>
        <end position="447"/>
    </location>
</feature>
<dbReference type="InterPro" id="IPR051584">
    <property type="entry name" value="GPCR-associated_LMBR1"/>
</dbReference>
<feature type="transmembrane region" description="Helical" evidence="7">
    <location>
        <begin position="342"/>
        <end position="366"/>
    </location>
</feature>
<dbReference type="Pfam" id="PF04791">
    <property type="entry name" value="LMBR1"/>
    <property type="match status" value="1"/>
</dbReference>
<feature type="transmembrane region" description="Helical" evidence="7">
    <location>
        <begin position="6"/>
        <end position="25"/>
    </location>
</feature>
<keyword evidence="3 7" id="KW-0812">Transmembrane</keyword>
<comment type="subcellular location">
    <subcellularLocation>
        <location evidence="1">Membrane</location>
        <topology evidence="1">Multi-pass membrane protein</topology>
    </subcellularLocation>
</comment>
<evidence type="ECO:0000256" key="2">
    <source>
        <dbReference type="ARBA" id="ARBA00010487"/>
    </source>
</evidence>
<feature type="transmembrane region" description="Helical" evidence="7">
    <location>
        <begin position="139"/>
        <end position="165"/>
    </location>
</feature>
<evidence type="ECO:0000256" key="6">
    <source>
        <dbReference type="SAM" id="MobiDB-lite"/>
    </source>
</evidence>
<feature type="transmembrane region" description="Helical" evidence="7">
    <location>
        <begin position="386"/>
        <end position="407"/>
    </location>
</feature>
<name>A0A2K1L881_PHYPA</name>
<dbReference type="Proteomes" id="UP000006727">
    <property type="component" value="Chromosome 1"/>
</dbReference>
<comment type="similarity">
    <text evidence="2">Belongs to the LIMR family.</text>
</comment>
<dbReference type="STRING" id="3218.A0A2K1L881"/>
<dbReference type="GO" id="GO:0016020">
    <property type="term" value="C:membrane"/>
    <property type="evidence" value="ECO:0000318"/>
    <property type="project" value="GO_Central"/>
</dbReference>
<proteinExistence type="inferred from homology"/>
<dbReference type="InterPro" id="IPR006876">
    <property type="entry name" value="LMBR1-like_membr_prot"/>
</dbReference>
<accession>A0A2K1L881</accession>
<evidence type="ECO:0000256" key="5">
    <source>
        <dbReference type="ARBA" id="ARBA00023136"/>
    </source>
</evidence>
<reference evidence="8 10" key="2">
    <citation type="journal article" date="2018" name="Plant J.">
        <title>The Physcomitrella patens chromosome-scale assembly reveals moss genome structure and evolution.</title>
        <authorList>
            <person name="Lang D."/>
            <person name="Ullrich K.K."/>
            <person name="Murat F."/>
            <person name="Fuchs J."/>
            <person name="Jenkins J."/>
            <person name="Haas F.B."/>
            <person name="Piednoel M."/>
            <person name="Gundlach H."/>
            <person name="Van Bel M."/>
            <person name="Meyberg R."/>
            <person name="Vives C."/>
            <person name="Morata J."/>
            <person name="Symeonidi A."/>
            <person name="Hiss M."/>
            <person name="Muchero W."/>
            <person name="Kamisugi Y."/>
            <person name="Saleh O."/>
            <person name="Blanc G."/>
            <person name="Decker E.L."/>
            <person name="van Gessel N."/>
            <person name="Grimwood J."/>
            <person name="Hayes R.D."/>
            <person name="Graham S.W."/>
            <person name="Gunter L.E."/>
            <person name="McDaniel S.F."/>
            <person name="Hoernstein S.N.W."/>
            <person name="Larsson A."/>
            <person name="Li F.W."/>
            <person name="Perroud P.F."/>
            <person name="Phillips J."/>
            <person name="Ranjan P."/>
            <person name="Rokshar D.S."/>
            <person name="Rothfels C.J."/>
            <person name="Schneider L."/>
            <person name="Shu S."/>
            <person name="Stevenson D.W."/>
            <person name="Thummler F."/>
            <person name="Tillich M."/>
            <person name="Villarreal Aguilar J.C."/>
            <person name="Widiez T."/>
            <person name="Wong G.K."/>
            <person name="Wymore A."/>
            <person name="Zhang Y."/>
            <person name="Zimmer A.D."/>
            <person name="Quatrano R.S."/>
            <person name="Mayer K.F.X."/>
            <person name="Goodstein D."/>
            <person name="Casacuberta J.M."/>
            <person name="Vandepoele K."/>
            <person name="Reski R."/>
            <person name="Cuming A.C."/>
            <person name="Tuskan G.A."/>
            <person name="Maumus F."/>
            <person name="Salse J."/>
            <person name="Schmutz J."/>
            <person name="Rensing S.A."/>
        </authorList>
    </citation>
    <scope>NUCLEOTIDE SEQUENCE [LARGE SCALE GENOMIC DNA]</scope>
    <source>
        <strain evidence="9 10">cv. Gransden 2004</strain>
    </source>
</reference>
<dbReference type="PaxDb" id="3218-PP1S230_34V6.1"/>
<evidence type="ECO:0000313" key="8">
    <source>
        <dbReference type="EMBL" id="PNR62243.1"/>
    </source>
</evidence>
<sequence length="742" mass="83245">MWVFYALAGPIALGMVTGVLQYFAARTVPLHVRVVVGYAWLCAISIIVLVPADIWTTVHLPDRKPSIATLWSWSYWSTFYLTWFVVPTLQGYEDAGDFTVSKRLKTSIHQNFSFYGAVGFVGSVGVLIMIFMNKLHWDGLLALAIACSNTFGLVTGAFLLGFGLVEIPRSMWRNANMEYRQKYLTHKIARCAVKLDDAHQELSTAIVIAQATSNQMPSHDILRPCMDVIDDMMVEMYRGDPAFKPSGGRMGENDMDYDQNEKSMAALRRRLRKAQSAYYRYKSDYTLYIWEALELEEIVKNVQRGSNTDGRFVSTIRPQRTGPLADFLDRAEYVWCSQLKQYVVKISAIFLGTMSLAIVMAEATLMVEADLSLLSLLLRAVGNSEILVQVVAFVPLAYMCVCTYFSLIKLGMMTIYYLAPKQTSSVSLLMICSMIARYAAPLCYNFLGLIKLKNADGTDQKTVFEDKMGSMTVIPFIGDERFNTFYPIFMVIYTGLLASNVLNRTMSYFGSWRYFRSRDAEDGQGFDPLGLVILRKERSWLQQGAVVGENVVPLARNFGSAELDVEPEGTNMKDLQQNSSLISAYSAPPDKHEGSAYYQYGRVKNSPSKSDIVSKYATLRDVSKAPSSGNHKIPKREPSGNNIRDPFEVQHGELTRGVTPSTKSPEPPASTDLQTASPRNPQQLDSSVGIKFPVNWDIMKSGWQNLGTNRFSPERNDTVRSPPQPTSTQTLDRIFEGLRARN</sequence>
<dbReference type="AlphaFoldDB" id="A0A2K1L881"/>
<feature type="transmembrane region" description="Helical" evidence="7">
    <location>
        <begin position="32"/>
        <end position="52"/>
    </location>
</feature>
<dbReference type="PANTHER" id="PTHR21355:SF0">
    <property type="entry name" value="G-PROTEIN COUPLED RECEPTOR-ASSOCIATED PROTEIN LMBRD2"/>
    <property type="match status" value="1"/>
</dbReference>
<dbReference type="PANTHER" id="PTHR21355">
    <property type="entry name" value="G-PROTEIN COUPLED RECEPTOR-ASSOCIATED PROTEIN LMBRD2"/>
    <property type="match status" value="1"/>
</dbReference>
<organism evidence="8">
    <name type="scientific">Physcomitrium patens</name>
    <name type="common">Spreading-leaved earth moss</name>
    <name type="synonym">Physcomitrella patens</name>
    <dbReference type="NCBI Taxonomy" id="3218"/>
    <lineage>
        <taxon>Eukaryota</taxon>
        <taxon>Viridiplantae</taxon>
        <taxon>Streptophyta</taxon>
        <taxon>Embryophyta</taxon>
        <taxon>Bryophyta</taxon>
        <taxon>Bryophytina</taxon>
        <taxon>Bryopsida</taxon>
        <taxon>Funariidae</taxon>
        <taxon>Funariales</taxon>
        <taxon>Funariaceae</taxon>
        <taxon>Physcomitrium</taxon>
    </lineage>
</organism>
<protein>
    <recommendedName>
        <fullName evidence="11">LMBR1-like membrane protein</fullName>
    </recommendedName>
</protein>
<evidence type="ECO:0008006" key="11">
    <source>
        <dbReference type="Google" id="ProtNLM"/>
    </source>
</evidence>
<feature type="transmembrane region" description="Helical" evidence="7">
    <location>
        <begin position="485"/>
        <end position="503"/>
    </location>
</feature>
<reference evidence="9" key="3">
    <citation type="submission" date="2020-12" db="UniProtKB">
        <authorList>
            <consortium name="EnsemblPlants"/>
        </authorList>
    </citation>
    <scope>IDENTIFICATION</scope>
</reference>
<dbReference type="FunCoup" id="A0A2K1L881">
    <property type="interactions" value="3830"/>
</dbReference>
<gene>
    <name evidence="9" type="primary">LOC112280365</name>
    <name evidence="8" type="ORF">PHYPA_000667</name>
</gene>
<dbReference type="EnsemblPlants" id="Pp3c1_14780V3.1">
    <property type="protein sequence ID" value="Pp3c1_14780V3.1"/>
    <property type="gene ID" value="Pp3c1_14780"/>
</dbReference>
<evidence type="ECO:0000313" key="9">
    <source>
        <dbReference type="EnsemblPlants" id="Pp3c1_14780V3.1"/>
    </source>
</evidence>
<feature type="compositionally biased region" description="Basic and acidic residues" evidence="6">
    <location>
        <begin position="645"/>
        <end position="654"/>
    </location>
</feature>
<keyword evidence="10" id="KW-1185">Reference proteome</keyword>
<evidence type="ECO:0000256" key="1">
    <source>
        <dbReference type="ARBA" id="ARBA00004141"/>
    </source>
</evidence>
<dbReference type="EMBL" id="ABEU02000001">
    <property type="protein sequence ID" value="PNR62243.1"/>
    <property type="molecule type" value="Genomic_DNA"/>
</dbReference>
<dbReference type="Gramene" id="Pp3c1_14780V3.1">
    <property type="protein sequence ID" value="Pp3c1_14780V3.1"/>
    <property type="gene ID" value="Pp3c1_14780"/>
</dbReference>